<evidence type="ECO:0000313" key="2">
    <source>
        <dbReference type="EMBL" id="KIK03589.1"/>
    </source>
</evidence>
<evidence type="ECO:0000256" key="1">
    <source>
        <dbReference type="SAM" id="MobiDB-lite"/>
    </source>
</evidence>
<reference evidence="3" key="2">
    <citation type="submission" date="2015-01" db="EMBL/GenBank/DDBJ databases">
        <title>Evolutionary Origins and Diversification of the Mycorrhizal Mutualists.</title>
        <authorList>
            <consortium name="DOE Joint Genome Institute"/>
            <consortium name="Mycorrhizal Genomics Consortium"/>
            <person name="Kohler A."/>
            <person name="Kuo A."/>
            <person name="Nagy L.G."/>
            <person name="Floudas D."/>
            <person name="Copeland A."/>
            <person name="Barry K.W."/>
            <person name="Cichocki N."/>
            <person name="Veneault-Fourrey C."/>
            <person name="LaButti K."/>
            <person name="Lindquist E.A."/>
            <person name="Lipzen A."/>
            <person name="Lundell T."/>
            <person name="Morin E."/>
            <person name="Murat C."/>
            <person name="Riley R."/>
            <person name="Ohm R."/>
            <person name="Sun H."/>
            <person name="Tunlid A."/>
            <person name="Henrissat B."/>
            <person name="Grigoriev I.V."/>
            <person name="Hibbett D.S."/>
            <person name="Martin F."/>
        </authorList>
    </citation>
    <scope>NUCLEOTIDE SEQUENCE [LARGE SCALE GENOMIC DNA]</scope>
    <source>
        <strain evidence="3">LaAM-08-1</strain>
    </source>
</reference>
<dbReference type="Proteomes" id="UP000054477">
    <property type="component" value="Unassembled WGS sequence"/>
</dbReference>
<dbReference type="AlphaFoldDB" id="A0A0C9XPT7"/>
<reference evidence="2 3" key="1">
    <citation type="submission" date="2014-04" db="EMBL/GenBank/DDBJ databases">
        <authorList>
            <consortium name="DOE Joint Genome Institute"/>
            <person name="Kuo A."/>
            <person name="Kohler A."/>
            <person name="Nagy L.G."/>
            <person name="Floudas D."/>
            <person name="Copeland A."/>
            <person name="Barry K.W."/>
            <person name="Cichocki N."/>
            <person name="Veneault-Fourrey C."/>
            <person name="LaButti K."/>
            <person name="Lindquist E.A."/>
            <person name="Lipzen A."/>
            <person name="Lundell T."/>
            <person name="Morin E."/>
            <person name="Murat C."/>
            <person name="Sun H."/>
            <person name="Tunlid A."/>
            <person name="Henrissat B."/>
            <person name="Grigoriev I.V."/>
            <person name="Hibbett D.S."/>
            <person name="Martin F."/>
            <person name="Nordberg H.P."/>
            <person name="Cantor M.N."/>
            <person name="Hua S.X."/>
        </authorList>
    </citation>
    <scope>NUCLEOTIDE SEQUENCE [LARGE SCALE GENOMIC DNA]</scope>
    <source>
        <strain evidence="2 3">LaAM-08-1</strain>
    </source>
</reference>
<keyword evidence="3" id="KW-1185">Reference proteome</keyword>
<organism evidence="2 3">
    <name type="scientific">Laccaria amethystina LaAM-08-1</name>
    <dbReference type="NCBI Taxonomy" id="1095629"/>
    <lineage>
        <taxon>Eukaryota</taxon>
        <taxon>Fungi</taxon>
        <taxon>Dikarya</taxon>
        <taxon>Basidiomycota</taxon>
        <taxon>Agaricomycotina</taxon>
        <taxon>Agaricomycetes</taxon>
        <taxon>Agaricomycetidae</taxon>
        <taxon>Agaricales</taxon>
        <taxon>Agaricineae</taxon>
        <taxon>Hydnangiaceae</taxon>
        <taxon>Laccaria</taxon>
    </lineage>
</organism>
<accession>A0A0C9XPT7</accession>
<name>A0A0C9XPT7_9AGAR</name>
<dbReference type="HOGENOM" id="CLU_2320778_0_0_1"/>
<gene>
    <name evidence="2" type="ORF">K443DRAFT_676596</name>
</gene>
<feature type="region of interest" description="Disordered" evidence="1">
    <location>
        <begin position="1"/>
        <end position="21"/>
    </location>
</feature>
<sequence length="99" mass="11212">MSIRASGPDAKIDQTRRKRYDAKSRNLHPLLSANRNALIYYVHDTASLFCTTIRGAPHDFQCRPSHFSLNPIPDIYIVSPPLPRSNVSPSHNSHTSRCR</sequence>
<proteinExistence type="predicted"/>
<dbReference type="EMBL" id="KN838578">
    <property type="protein sequence ID" value="KIK03589.1"/>
    <property type="molecule type" value="Genomic_DNA"/>
</dbReference>
<evidence type="ECO:0000313" key="3">
    <source>
        <dbReference type="Proteomes" id="UP000054477"/>
    </source>
</evidence>
<protein>
    <submittedName>
        <fullName evidence="2">Uncharacterized protein</fullName>
    </submittedName>
</protein>